<comment type="caution">
    <text evidence="1">The sequence shown here is derived from an EMBL/GenBank/DDBJ whole genome shotgun (WGS) entry which is preliminary data.</text>
</comment>
<keyword evidence="2" id="KW-1185">Reference proteome</keyword>
<gene>
    <name evidence="1" type="ORF">H8L47_01785</name>
</gene>
<dbReference type="Proteomes" id="UP000646911">
    <property type="component" value="Unassembled WGS sequence"/>
</dbReference>
<name>A0ABR6Z3D6_9BURK</name>
<evidence type="ECO:0000313" key="1">
    <source>
        <dbReference type="EMBL" id="MBC3906291.1"/>
    </source>
</evidence>
<reference evidence="1 2" key="1">
    <citation type="submission" date="2020-08" db="EMBL/GenBank/DDBJ databases">
        <title>Novel species isolated from subtropical streams in China.</title>
        <authorList>
            <person name="Lu H."/>
        </authorList>
    </citation>
    <scope>NUCLEOTIDE SEQUENCE [LARGE SCALE GENOMIC DNA]</scope>
    <source>
        <strain evidence="1 2">NL8W</strain>
    </source>
</reference>
<dbReference type="InterPro" id="IPR006311">
    <property type="entry name" value="TAT_signal"/>
</dbReference>
<protein>
    <submittedName>
        <fullName evidence="1">DUF1501 domain-containing protein</fullName>
    </submittedName>
</protein>
<dbReference type="EMBL" id="JACOFX010000001">
    <property type="protein sequence ID" value="MBC3906291.1"/>
    <property type="molecule type" value="Genomic_DNA"/>
</dbReference>
<evidence type="ECO:0000313" key="2">
    <source>
        <dbReference type="Proteomes" id="UP000646911"/>
    </source>
</evidence>
<dbReference type="PANTHER" id="PTHR43737">
    <property type="entry name" value="BLL7424 PROTEIN"/>
    <property type="match status" value="1"/>
</dbReference>
<dbReference type="Pfam" id="PF07394">
    <property type="entry name" value="DUF1501"/>
    <property type="match status" value="1"/>
</dbReference>
<dbReference type="PANTHER" id="PTHR43737:SF1">
    <property type="entry name" value="DUF1501 DOMAIN-CONTAINING PROTEIN"/>
    <property type="match status" value="1"/>
</dbReference>
<organism evidence="1 2">
    <name type="scientific">Undibacterium umbellatum</name>
    <dbReference type="NCBI Taxonomy" id="2762300"/>
    <lineage>
        <taxon>Bacteria</taxon>
        <taxon>Pseudomonadati</taxon>
        <taxon>Pseudomonadota</taxon>
        <taxon>Betaproteobacteria</taxon>
        <taxon>Burkholderiales</taxon>
        <taxon>Oxalobacteraceae</taxon>
        <taxon>Undibacterium</taxon>
    </lineage>
</organism>
<dbReference type="RefSeq" id="WP_186951521.1">
    <property type="nucleotide sequence ID" value="NZ_JACOFX010000001.1"/>
</dbReference>
<proteinExistence type="predicted"/>
<dbReference type="InterPro" id="IPR010869">
    <property type="entry name" value="DUF1501"/>
</dbReference>
<accession>A0ABR6Z3D6</accession>
<dbReference type="PROSITE" id="PS51318">
    <property type="entry name" value="TAT"/>
    <property type="match status" value="1"/>
</dbReference>
<sequence length="483" mass="50218">MTKVNASRREFLRVSTALGVAGAAGSASLPFAINLATMGSAAAQTSPGGYKALVCLFLYGANDHANTVLATDSTSWNQYLTVRTTNEAGSIALPATSSNGGVLPINPTTSQAGRSFALHPQLGPLKTLFENGRAAILSNVGPLIVPTTLAQYKAASVPLPPKLFSHNDQQSLWQAYAPEGAAYGWGGRMGDMLASSNAYPVFTAISASGNAVFLSGRTVNQYQVSASGAVPIGGLTGSLFGSSTAGNPLKNIIASDTANLFQKEHAAVTNRSINAQSLLSPAMAPAGATGVPNPAQYTNPNNGNLANNALAAQLQTVARIIAGRSALGAQRQVFFVSLSGFDTHDAQRTAHADLMARLAHAISYFDGVMGNLQGTDMRKQVTLFTASDFGRTFTSNGDGTDHGWGSHHFIVGGAVKGNNMYGEFPVTGLKHSLDVGSGSLLPQISVDQYGATLANWFGLSTSQINDIFPNIVNFSNRNLGFMA</sequence>